<evidence type="ECO:0000256" key="1">
    <source>
        <dbReference type="SAM" id="MobiDB-lite"/>
    </source>
</evidence>
<name>A0A5J9VWK4_9POAL</name>
<feature type="non-terminal residue" evidence="2">
    <location>
        <position position="1"/>
    </location>
</feature>
<feature type="compositionally biased region" description="Low complexity" evidence="1">
    <location>
        <begin position="94"/>
        <end position="107"/>
    </location>
</feature>
<dbReference type="PANTHER" id="PTHR34797:SF3">
    <property type="entry name" value="OS07G0418200 PROTEIN"/>
    <property type="match status" value="1"/>
</dbReference>
<feature type="compositionally biased region" description="Polar residues" evidence="1">
    <location>
        <begin position="18"/>
        <end position="30"/>
    </location>
</feature>
<dbReference type="AlphaFoldDB" id="A0A5J9VWK4"/>
<keyword evidence="3" id="KW-1185">Reference proteome</keyword>
<dbReference type="Gramene" id="TVU39460">
    <property type="protein sequence ID" value="TVU39460"/>
    <property type="gene ID" value="EJB05_12880"/>
</dbReference>
<dbReference type="InterPro" id="IPR040304">
    <property type="entry name" value="ATG8-IP-1/2"/>
</dbReference>
<dbReference type="EMBL" id="RWGY01000007">
    <property type="protein sequence ID" value="TVU39460.1"/>
    <property type="molecule type" value="Genomic_DNA"/>
</dbReference>
<evidence type="ECO:0000313" key="3">
    <source>
        <dbReference type="Proteomes" id="UP000324897"/>
    </source>
</evidence>
<dbReference type="PANTHER" id="PTHR34797">
    <property type="entry name" value="ATG8-INTERACTING PROTEIN 2"/>
    <property type="match status" value="1"/>
</dbReference>
<organism evidence="2 3">
    <name type="scientific">Eragrostis curvula</name>
    <name type="common">weeping love grass</name>
    <dbReference type="NCBI Taxonomy" id="38414"/>
    <lineage>
        <taxon>Eukaryota</taxon>
        <taxon>Viridiplantae</taxon>
        <taxon>Streptophyta</taxon>
        <taxon>Embryophyta</taxon>
        <taxon>Tracheophyta</taxon>
        <taxon>Spermatophyta</taxon>
        <taxon>Magnoliopsida</taxon>
        <taxon>Liliopsida</taxon>
        <taxon>Poales</taxon>
        <taxon>Poaceae</taxon>
        <taxon>PACMAD clade</taxon>
        <taxon>Chloridoideae</taxon>
        <taxon>Eragrostideae</taxon>
        <taxon>Eragrostidinae</taxon>
        <taxon>Eragrostis</taxon>
    </lineage>
</organism>
<feature type="region of interest" description="Disordered" evidence="1">
    <location>
        <begin position="1"/>
        <end position="30"/>
    </location>
</feature>
<evidence type="ECO:0000313" key="2">
    <source>
        <dbReference type="EMBL" id="TVU39460.1"/>
    </source>
</evidence>
<evidence type="ECO:0008006" key="4">
    <source>
        <dbReference type="Google" id="ProtNLM"/>
    </source>
</evidence>
<proteinExistence type="predicted"/>
<feature type="region of interest" description="Disordered" evidence="1">
    <location>
        <begin position="79"/>
        <end position="107"/>
    </location>
</feature>
<gene>
    <name evidence="2" type="ORF">EJB05_12880</name>
</gene>
<protein>
    <recommendedName>
        <fullName evidence="4">ATG8-interacting protein 1</fullName>
    </recommendedName>
</protein>
<reference evidence="2 3" key="1">
    <citation type="journal article" date="2019" name="Sci. Rep.">
        <title>A high-quality genome of Eragrostis curvula grass provides insights into Poaceae evolution and supports new strategies to enhance forage quality.</title>
        <authorList>
            <person name="Carballo J."/>
            <person name="Santos B.A.C.M."/>
            <person name="Zappacosta D."/>
            <person name="Garbus I."/>
            <person name="Selva J.P."/>
            <person name="Gallo C.A."/>
            <person name="Diaz A."/>
            <person name="Albertini E."/>
            <person name="Caccamo M."/>
            <person name="Echenique V."/>
        </authorList>
    </citation>
    <scope>NUCLEOTIDE SEQUENCE [LARGE SCALE GENOMIC DNA]</scope>
    <source>
        <strain evidence="3">cv. Victoria</strain>
        <tissue evidence="2">Leaf</tissue>
    </source>
</reference>
<dbReference type="OrthoDB" id="604034at2759"/>
<comment type="caution">
    <text evidence="2">The sequence shown here is derived from an EMBL/GenBank/DDBJ whole genome shotgun (WGS) entry which is preliminary data.</text>
</comment>
<dbReference type="Proteomes" id="UP000324897">
    <property type="component" value="Chromosome 4"/>
</dbReference>
<sequence length="358" mass="39330">MSALRLCASGPPSDARTARSTGPTQKSISNFGGRRLGYEFVRQSVLEKNKILSSTARKKNYEFAVPGCGAVGLDLDSSLAEPTNQSPRRRRLKSTATAPPSPTSSSTALQCRLAQRFLCMADDSKVNDVPSVADEWDMPSLISSLYATPLLRRGLDPINLPGFGDVSNEQQGIFVSDGFVFPPSEHENLPINPEVDELNTNDDGKEGGCAESNEEWCYITPEEVDICDENLSADQTACPDSKTTEIHAKQEKDHTTCNSDIPREGWWKRKSTYIFHHIKGVTTVCSVVAAGAVVGFVVMGQRFQQDNWHLHQFHFSISSENMSRVIGLFSRLKDGLPGSQQLKSLLQTRVLPPQQLSA</sequence>
<accession>A0A5J9VWK4</accession>